<evidence type="ECO:0000256" key="5">
    <source>
        <dbReference type="ARBA" id="ARBA00023141"/>
    </source>
</evidence>
<evidence type="ECO:0000313" key="9">
    <source>
        <dbReference type="EMBL" id="CAB4952450.1"/>
    </source>
</evidence>
<dbReference type="InterPro" id="IPR011060">
    <property type="entry name" value="RibuloseP-bd_barrel"/>
</dbReference>
<dbReference type="EMBL" id="CAEMXZ010000094">
    <property type="protein sequence ID" value="CAB4324020.1"/>
    <property type="molecule type" value="Genomic_DNA"/>
</dbReference>
<protein>
    <recommendedName>
        <fullName evidence="2">phosphoribosylanthranilate isomerase</fullName>
        <ecNumber evidence="2">5.3.1.24</ecNumber>
    </recommendedName>
</protein>
<keyword evidence="5" id="KW-0057">Aromatic amino acid biosynthesis</keyword>
<comment type="pathway">
    <text evidence="1">Amino-acid biosynthesis; L-tryptophan biosynthesis; L-tryptophan from chorismate: step 3/5.</text>
</comment>
<feature type="domain" description="N-(5'phosphoribosyl) anthranilate isomerase (PRAI)" evidence="7">
    <location>
        <begin position="3"/>
        <end position="193"/>
    </location>
</feature>
<dbReference type="EMBL" id="CAFBNC010000136">
    <property type="protein sequence ID" value="CAB4952450.1"/>
    <property type="molecule type" value="Genomic_DNA"/>
</dbReference>
<dbReference type="InterPro" id="IPR001240">
    <property type="entry name" value="PRAI_dom"/>
</dbReference>
<dbReference type="EC" id="5.3.1.24" evidence="2"/>
<dbReference type="GO" id="GO:0000162">
    <property type="term" value="P:L-tryptophan biosynthetic process"/>
    <property type="evidence" value="ECO:0007669"/>
    <property type="project" value="UniProtKB-UniPathway"/>
</dbReference>
<keyword evidence="3" id="KW-0028">Amino-acid biosynthesis</keyword>
<organism evidence="9">
    <name type="scientific">freshwater metagenome</name>
    <dbReference type="NCBI Taxonomy" id="449393"/>
    <lineage>
        <taxon>unclassified sequences</taxon>
        <taxon>metagenomes</taxon>
        <taxon>ecological metagenomes</taxon>
    </lineage>
</organism>
<dbReference type="SUPFAM" id="SSF51366">
    <property type="entry name" value="Ribulose-phoshate binding barrel"/>
    <property type="match status" value="1"/>
</dbReference>
<evidence type="ECO:0000256" key="2">
    <source>
        <dbReference type="ARBA" id="ARBA00012572"/>
    </source>
</evidence>
<dbReference type="PANTHER" id="PTHR42894">
    <property type="entry name" value="N-(5'-PHOSPHORIBOSYL)ANTHRANILATE ISOMERASE"/>
    <property type="match status" value="1"/>
</dbReference>
<dbReference type="HAMAP" id="MF_00135">
    <property type="entry name" value="PRAI"/>
    <property type="match status" value="1"/>
</dbReference>
<name>A0A6J7K8W3_9ZZZZ</name>
<dbReference type="UniPathway" id="UPA00035">
    <property type="reaction ID" value="UER00042"/>
</dbReference>
<evidence type="ECO:0000256" key="6">
    <source>
        <dbReference type="ARBA" id="ARBA00023235"/>
    </source>
</evidence>
<evidence type="ECO:0000313" key="8">
    <source>
        <dbReference type="EMBL" id="CAB4324020.1"/>
    </source>
</evidence>
<evidence type="ECO:0000256" key="4">
    <source>
        <dbReference type="ARBA" id="ARBA00022822"/>
    </source>
</evidence>
<evidence type="ECO:0000256" key="1">
    <source>
        <dbReference type="ARBA" id="ARBA00004664"/>
    </source>
</evidence>
<dbReference type="Pfam" id="PF00697">
    <property type="entry name" value="PRAI"/>
    <property type="match status" value="1"/>
</dbReference>
<accession>A0A6J7K8W3</accession>
<proteinExistence type="inferred from homology"/>
<keyword evidence="6" id="KW-0413">Isomerase</keyword>
<evidence type="ECO:0000256" key="3">
    <source>
        <dbReference type="ARBA" id="ARBA00022605"/>
    </source>
</evidence>
<dbReference type="CDD" id="cd00405">
    <property type="entry name" value="PRAI"/>
    <property type="match status" value="1"/>
</dbReference>
<gene>
    <name evidence="8" type="ORF">UFOPK1392_01783</name>
    <name evidence="9" type="ORF">UFOPK3733_01958</name>
</gene>
<dbReference type="Gene3D" id="3.20.20.70">
    <property type="entry name" value="Aldolase class I"/>
    <property type="match status" value="1"/>
</dbReference>
<dbReference type="InterPro" id="IPR044643">
    <property type="entry name" value="TrpF_fam"/>
</dbReference>
<evidence type="ECO:0000259" key="7">
    <source>
        <dbReference type="Pfam" id="PF00697"/>
    </source>
</evidence>
<keyword evidence="4" id="KW-0822">Tryptophan biosynthesis</keyword>
<sequence length="210" mass="22590">MFVKICGITNASDALLAVAMGAEVLGFVFADSKRQVTPEQAGEIIQQLPYDVTAVGVFRNQHPDQILDVISVARLSGVQLHGQETPGEAALVRRRVPFLVQAFSANDPRLARVDDYDVDAVLLDAPVPGSGEVFDWELVGSLPQRRRVILAGGLTPENVREAVQAVRPWGVDVASGVESSPGQKDPVALRRFIAEATNALSEFSIDPKHA</sequence>
<dbReference type="GO" id="GO:0004640">
    <property type="term" value="F:phosphoribosylanthranilate isomerase activity"/>
    <property type="evidence" value="ECO:0007669"/>
    <property type="project" value="UniProtKB-EC"/>
</dbReference>
<dbReference type="AlphaFoldDB" id="A0A6J7K8W3"/>
<dbReference type="InterPro" id="IPR013785">
    <property type="entry name" value="Aldolase_TIM"/>
</dbReference>
<dbReference type="PANTHER" id="PTHR42894:SF1">
    <property type="entry name" value="N-(5'-PHOSPHORIBOSYL)ANTHRANILATE ISOMERASE"/>
    <property type="match status" value="1"/>
</dbReference>
<reference evidence="9" key="1">
    <citation type="submission" date="2020-05" db="EMBL/GenBank/DDBJ databases">
        <authorList>
            <person name="Chiriac C."/>
            <person name="Salcher M."/>
            <person name="Ghai R."/>
            <person name="Kavagutti S V."/>
        </authorList>
    </citation>
    <scope>NUCLEOTIDE SEQUENCE</scope>
</reference>